<dbReference type="AlphaFoldDB" id="A0A1Y1Z4Y4"/>
<name>A0A1Y1Z4Y4_9PLEO</name>
<keyword evidence="4" id="KW-1185">Reference proteome</keyword>
<dbReference type="EMBL" id="MCFA01000127">
    <property type="protein sequence ID" value="ORY05266.1"/>
    <property type="molecule type" value="Genomic_DNA"/>
</dbReference>
<proteinExistence type="predicted"/>
<dbReference type="OrthoDB" id="5325022at2759"/>
<feature type="transmembrane region" description="Helical" evidence="2">
    <location>
        <begin position="48"/>
        <end position="66"/>
    </location>
</feature>
<feature type="transmembrane region" description="Helical" evidence="2">
    <location>
        <begin position="78"/>
        <end position="103"/>
    </location>
</feature>
<feature type="compositionally biased region" description="Polar residues" evidence="1">
    <location>
        <begin position="183"/>
        <end position="205"/>
    </location>
</feature>
<feature type="region of interest" description="Disordered" evidence="1">
    <location>
        <begin position="183"/>
        <end position="209"/>
    </location>
</feature>
<evidence type="ECO:0000256" key="1">
    <source>
        <dbReference type="SAM" id="MobiDB-lite"/>
    </source>
</evidence>
<accession>A0A1Y1Z4Y4</accession>
<organism evidence="3 4">
    <name type="scientific">Clohesyomyces aquaticus</name>
    <dbReference type="NCBI Taxonomy" id="1231657"/>
    <lineage>
        <taxon>Eukaryota</taxon>
        <taxon>Fungi</taxon>
        <taxon>Dikarya</taxon>
        <taxon>Ascomycota</taxon>
        <taxon>Pezizomycotina</taxon>
        <taxon>Dothideomycetes</taxon>
        <taxon>Pleosporomycetidae</taxon>
        <taxon>Pleosporales</taxon>
        <taxon>Lindgomycetaceae</taxon>
        <taxon>Clohesyomyces</taxon>
    </lineage>
</organism>
<comment type="caution">
    <text evidence="3">The sequence shown here is derived from an EMBL/GenBank/DDBJ whole genome shotgun (WGS) entry which is preliminary data.</text>
</comment>
<evidence type="ECO:0000313" key="4">
    <source>
        <dbReference type="Proteomes" id="UP000193144"/>
    </source>
</evidence>
<feature type="transmembrane region" description="Helical" evidence="2">
    <location>
        <begin position="15"/>
        <end position="36"/>
    </location>
</feature>
<dbReference type="Proteomes" id="UP000193144">
    <property type="component" value="Unassembled WGS sequence"/>
</dbReference>
<reference evidence="3 4" key="1">
    <citation type="submission" date="2016-07" db="EMBL/GenBank/DDBJ databases">
        <title>Pervasive Adenine N6-methylation of Active Genes in Fungi.</title>
        <authorList>
            <consortium name="DOE Joint Genome Institute"/>
            <person name="Mondo S.J."/>
            <person name="Dannebaum R.O."/>
            <person name="Kuo R.C."/>
            <person name="Labutti K."/>
            <person name="Haridas S."/>
            <person name="Kuo A."/>
            <person name="Salamov A."/>
            <person name="Ahrendt S.R."/>
            <person name="Lipzen A."/>
            <person name="Sullivan W."/>
            <person name="Andreopoulos W.B."/>
            <person name="Clum A."/>
            <person name="Lindquist E."/>
            <person name="Daum C."/>
            <person name="Ramamoorthy G.K."/>
            <person name="Gryganskyi A."/>
            <person name="Culley D."/>
            <person name="Magnuson J.K."/>
            <person name="James T.Y."/>
            <person name="O'Malley M.A."/>
            <person name="Stajich J.E."/>
            <person name="Spatafora J.W."/>
            <person name="Visel A."/>
            <person name="Grigoriev I.V."/>
        </authorList>
    </citation>
    <scope>NUCLEOTIDE SEQUENCE [LARGE SCALE GENOMIC DNA]</scope>
    <source>
        <strain evidence="3 4">CBS 115471</strain>
    </source>
</reference>
<keyword evidence="2" id="KW-0472">Membrane</keyword>
<evidence type="ECO:0000256" key="2">
    <source>
        <dbReference type="SAM" id="Phobius"/>
    </source>
</evidence>
<dbReference type="PANTHER" id="PTHR37451">
    <property type="entry name" value="MARVEL DOMAIN"/>
    <property type="match status" value="1"/>
</dbReference>
<evidence type="ECO:0008006" key="5">
    <source>
        <dbReference type="Google" id="ProtNLM"/>
    </source>
</evidence>
<dbReference type="STRING" id="1231657.A0A1Y1Z4Y4"/>
<evidence type="ECO:0000313" key="3">
    <source>
        <dbReference type="EMBL" id="ORY05266.1"/>
    </source>
</evidence>
<gene>
    <name evidence="3" type="ORF">BCR34DRAFT_604554</name>
</gene>
<keyword evidence="2" id="KW-0812">Transmembrane</keyword>
<dbReference type="PANTHER" id="PTHR37451:SF4">
    <property type="entry name" value="MARVEL DOMAIN-CONTAINING PROTEIN"/>
    <property type="match status" value="1"/>
</dbReference>
<protein>
    <recommendedName>
        <fullName evidence="5">MARVEL domain-containing protein</fullName>
    </recommendedName>
</protein>
<sequence length="248" mass="27280">MAEQNQDHIVKVPTWYKFLIGGEILLAIVVLGLAAYGATFNDWFGGDGFAIFCAIAILLTHGYYLLSTIFFPAAYNCWVLLILFVFQVIWWLSCWASLAAWAATYNISIGGMSIGDAVDQVLNCKVDDYGNLVDCPSEGDRKSHRNAMAAAAGIAALNWVLIIVSLVVFSLALHHHRTSGAPYTNSGMWRTTPQNPRGIPNNTGNVEAGVVQEGKGPMQQNAPVQNYQQSYQMYPQGELQAQQPQQNY</sequence>
<feature type="transmembrane region" description="Helical" evidence="2">
    <location>
        <begin position="147"/>
        <end position="173"/>
    </location>
</feature>
<keyword evidence="2" id="KW-1133">Transmembrane helix</keyword>